<dbReference type="SUPFAM" id="SSF55486">
    <property type="entry name" value="Metalloproteases ('zincins'), catalytic domain"/>
    <property type="match status" value="1"/>
</dbReference>
<evidence type="ECO:0000256" key="1">
    <source>
        <dbReference type="SAM" id="MobiDB-lite"/>
    </source>
</evidence>
<feature type="compositionally biased region" description="Basic residues" evidence="1">
    <location>
        <begin position="203"/>
        <end position="213"/>
    </location>
</feature>
<dbReference type="PANTHER" id="PTHR11533">
    <property type="entry name" value="PROTEASE M1 ZINC METALLOPROTEASE"/>
    <property type="match status" value="1"/>
</dbReference>
<dbReference type="InterPro" id="IPR045357">
    <property type="entry name" value="Aminopeptidase_N-like_N"/>
</dbReference>
<dbReference type="PANTHER" id="PTHR11533:SF299">
    <property type="entry name" value="AMINOPEPTIDASE"/>
    <property type="match status" value="1"/>
</dbReference>
<evidence type="ECO:0000259" key="2">
    <source>
        <dbReference type="Pfam" id="PF01433"/>
    </source>
</evidence>
<dbReference type="Gene3D" id="2.60.40.1730">
    <property type="entry name" value="tricorn interacting facor f3 domain"/>
    <property type="match status" value="1"/>
</dbReference>
<protein>
    <submittedName>
        <fullName evidence="4">Uncharacterized protein TCIL3000_8_7770</fullName>
    </submittedName>
</protein>
<dbReference type="InterPro" id="IPR027268">
    <property type="entry name" value="Peptidase_M4/M1_CTD_sf"/>
</dbReference>
<dbReference type="GO" id="GO:0042277">
    <property type="term" value="F:peptide binding"/>
    <property type="evidence" value="ECO:0007669"/>
    <property type="project" value="TreeGrafter"/>
</dbReference>
<feature type="region of interest" description="Disordered" evidence="1">
    <location>
        <begin position="178"/>
        <end position="232"/>
    </location>
</feature>
<gene>
    <name evidence="4" type="ORF">TCIL3000_8_7770</name>
</gene>
<proteinExistence type="predicted"/>
<dbReference type="GO" id="GO:0005615">
    <property type="term" value="C:extracellular space"/>
    <property type="evidence" value="ECO:0007669"/>
    <property type="project" value="TreeGrafter"/>
</dbReference>
<name>G0UT34_TRYCI</name>
<dbReference type="GO" id="GO:0043171">
    <property type="term" value="P:peptide catabolic process"/>
    <property type="evidence" value="ECO:0007669"/>
    <property type="project" value="TreeGrafter"/>
</dbReference>
<dbReference type="GO" id="GO:0008270">
    <property type="term" value="F:zinc ion binding"/>
    <property type="evidence" value="ECO:0007669"/>
    <property type="project" value="InterPro"/>
</dbReference>
<feature type="compositionally biased region" description="Polar residues" evidence="1">
    <location>
        <begin position="215"/>
        <end position="227"/>
    </location>
</feature>
<dbReference type="InterPro" id="IPR042097">
    <property type="entry name" value="Aminopeptidase_N-like_N_sf"/>
</dbReference>
<dbReference type="AlphaFoldDB" id="G0UT34"/>
<dbReference type="EMBL" id="HE575321">
    <property type="protein sequence ID" value="CCC92547.1"/>
    <property type="molecule type" value="Genomic_DNA"/>
</dbReference>
<sequence length="711" mass="76615">MSVRFRAQKHFHASLTTGTIPPCFSVLMLSPSLSLLSSILLIENSTSARPVPKSPSRGLPSAQLHVQMHFWRPTHCTLQLNFLRSERCSEGRSRVVRAGDAYGGTSIIRYERCLATSTDQARLADANMERENGLHFHAVTAPVQSLPKALPLTLQSLKVHSERGGTGAMKVLKVVDESNGEGDTNGSGGESSCGKGGAERMHGKQHGKKKSKQGRNTGCGEQSTTGENGCHVQQAGDLGSKYVIFEGGGEMPPNSIVTLTVAFTGRVQEWSQGGIYAGKVEEEQDAGHGMLLTHFEVAFARWAFPCPDDPKQYRIVWQLQTLLLPAEYGVAVSNTAELSRKDVGAKGVQYSFAPIGPLPAYVIAFAAFAGVVKIHEEVLQLRTPPFMEGSECSSHGGVGVCSTKLVPLRVITHATSGVTAATLAKVAYIAREAIWLLEDFFGSPLPLQQMPFTCPSGGYGDDYYHSDQTQFNGDELLTIAIVPTVPYISGMEHHGCMFLNETIYTSTQAGDRGSARSGTSAPGVNIEVERTKLIVHELAHHWMGNTLGMPFVLKEGVCQLMEEYIGDVIMGKPARKAETTATATPAPVPLKTGSQKPRCVGLATLPAADDVSGMVEDPEKGKEFTIRSYQKALNAVRDVVSAVGFTVFKEGMRRMYAAEVLPNEVDKIQRSGGGGDEVVGSEGGVLLPPPYVSSAQFMVYINQQNSTDRRI</sequence>
<evidence type="ECO:0000259" key="3">
    <source>
        <dbReference type="Pfam" id="PF17900"/>
    </source>
</evidence>
<reference evidence="4" key="1">
    <citation type="journal article" date="2012" name="Proc. Natl. Acad. Sci. U.S.A.">
        <title>Antigenic diversity is generated by distinct evolutionary mechanisms in African trypanosome species.</title>
        <authorList>
            <person name="Jackson A.P."/>
            <person name="Berry A."/>
            <person name="Aslett M."/>
            <person name="Allison H.C."/>
            <person name="Burton P."/>
            <person name="Vavrova-Anderson J."/>
            <person name="Brown R."/>
            <person name="Browne H."/>
            <person name="Corton N."/>
            <person name="Hauser H."/>
            <person name="Gamble J."/>
            <person name="Gilderthorp R."/>
            <person name="Marcello L."/>
            <person name="McQuillan J."/>
            <person name="Otto T.D."/>
            <person name="Quail M.A."/>
            <person name="Sanders M.J."/>
            <person name="van Tonder A."/>
            <person name="Ginger M.L."/>
            <person name="Field M.C."/>
            <person name="Barry J.D."/>
            <person name="Hertz-Fowler C."/>
            <person name="Berriman M."/>
        </authorList>
    </citation>
    <scope>NUCLEOTIDE SEQUENCE</scope>
    <source>
        <strain evidence="4">IL3000</strain>
    </source>
</reference>
<dbReference type="GO" id="GO:0070006">
    <property type="term" value="F:metalloaminopeptidase activity"/>
    <property type="evidence" value="ECO:0007669"/>
    <property type="project" value="TreeGrafter"/>
</dbReference>
<feature type="domain" description="Aminopeptidase N-like N-terminal" evidence="3">
    <location>
        <begin position="251"/>
        <end position="361"/>
    </location>
</feature>
<feature type="compositionally biased region" description="Gly residues" evidence="1">
    <location>
        <begin position="183"/>
        <end position="196"/>
    </location>
</feature>
<dbReference type="SUPFAM" id="SSF63737">
    <property type="entry name" value="Leukotriene A4 hydrolase N-terminal domain"/>
    <property type="match status" value="1"/>
</dbReference>
<dbReference type="GO" id="GO:0005737">
    <property type="term" value="C:cytoplasm"/>
    <property type="evidence" value="ECO:0007669"/>
    <property type="project" value="TreeGrafter"/>
</dbReference>
<dbReference type="GO" id="GO:0006508">
    <property type="term" value="P:proteolysis"/>
    <property type="evidence" value="ECO:0007669"/>
    <property type="project" value="TreeGrafter"/>
</dbReference>
<dbReference type="Pfam" id="PF17900">
    <property type="entry name" value="Peptidase_M1_N"/>
    <property type="match status" value="1"/>
</dbReference>
<dbReference type="VEuPathDB" id="TriTrypDB:TcIL3000_8_7770"/>
<dbReference type="Gene3D" id="1.10.390.10">
    <property type="entry name" value="Neutral Protease Domain 2"/>
    <property type="match status" value="1"/>
</dbReference>
<dbReference type="InterPro" id="IPR014782">
    <property type="entry name" value="Peptidase_M1_dom"/>
</dbReference>
<dbReference type="InterPro" id="IPR050344">
    <property type="entry name" value="Peptidase_M1_aminopeptidases"/>
</dbReference>
<evidence type="ECO:0000313" key="4">
    <source>
        <dbReference type="EMBL" id="CCC92547.1"/>
    </source>
</evidence>
<feature type="domain" description="Peptidase M1 membrane alanine aminopeptidase" evidence="2">
    <location>
        <begin position="471"/>
        <end position="654"/>
    </location>
</feature>
<dbReference type="Pfam" id="PF01433">
    <property type="entry name" value="Peptidase_M1"/>
    <property type="match status" value="1"/>
</dbReference>
<dbReference type="GO" id="GO:0016020">
    <property type="term" value="C:membrane"/>
    <property type="evidence" value="ECO:0007669"/>
    <property type="project" value="TreeGrafter"/>
</dbReference>
<accession>G0UT34</accession>
<organism evidence="4">
    <name type="scientific">Trypanosoma congolense (strain IL3000)</name>
    <dbReference type="NCBI Taxonomy" id="1068625"/>
    <lineage>
        <taxon>Eukaryota</taxon>
        <taxon>Discoba</taxon>
        <taxon>Euglenozoa</taxon>
        <taxon>Kinetoplastea</taxon>
        <taxon>Metakinetoplastina</taxon>
        <taxon>Trypanosomatida</taxon>
        <taxon>Trypanosomatidae</taxon>
        <taxon>Trypanosoma</taxon>
        <taxon>Nannomonas</taxon>
    </lineage>
</organism>